<reference evidence="1 2" key="1">
    <citation type="submission" date="2021-01" db="EMBL/GenBank/DDBJ databases">
        <title>Development of a method for detection of lactic acid bacteria that cause putrefactive shochu mash.</title>
        <authorList>
            <person name="Takashita H."/>
            <person name="Fujihara E."/>
            <person name="Takayama K."/>
            <person name="Yamamoto H."/>
            <person name="Mizutani M."/>
            <person name="Kajiwara Y."/>
        </authorList>
    </citation>
    <scope>NUCLEOTIDE SEQUENCE [LARGE SCALE GENOMIC DNA]</scope>
    <source>
        <strain evidence="1 2">01-B1</strain>
    </source>
</reference>
<evidence type="ECO:0008006" key="3">
    <source>
        <dbReference type="Google" id="ProtNLM"/>
    </source>
</evidence>
<name>A0ABD0AJ23_LIMFE</name>
<evidence type="ECO:0000313" key="1">
    <source>
        <dbReference type="EMBL" id="GIC71021.1"/>
    </source>
</evidence>
<proteinExistence type="predicted"/>
<accession>A0ABD0AJ23</accession>
<dbReference type="Proteomes" id="UP000653631">
    <property type="component" value="Unassembled WGS sequence"/>
</dbReference>
<dbReference type="AlphaFoldDB" id="A0ABD0AJ23"/>
<organism evidence="1 2">
    <name type="scientific">Limosilactobacillus fermentum</name>
    <name type="common">Lactobacillus fermentum</name>
    <dbReference type="NCBI Taxonomy" id="1613"/>
    <lineage>
        <taxon>Bacteria</taxon>
        <taxon>Bacillati</taxon>
        <taxon>Bacillota</taxon>
        <taxon>Bacilli</taxon>
        <taxon>Lactobacillales</taxon>
        <taxon>Lactobacillaceae</taxon>
        <taxon>Limosilactobacillus</taxon>
    </lineage>
</organism>
<evidence type="ECO:0000313" key="2">
    <source>
        <dbReference type="Proteomes" id="UP000653631"/>
    </source>
</evidence>
<protein>
    <recommendedName>
        <fullName evidence="3">IraD/Gp25-like domain-containing protein</fullName>
    </recommendedName>
</protein>
<comment type="caution">
    <text evidence="1">The sequence shown here is derived from an EMBL/GenBank/DDBJ whole genome shotgun (WGS) entry which is preliminary data.</text>
</comment>
<dbReference type="EMBL" id="BOLH01000001">
    <property type="protein sequence ID" value="GIC71021.1"/>
    <property type="molecule type" value="Genomic_DNA"/>
</dbReference>
<sequence length="118" mass="13812">MLSIDVQRNLGLQRIFAHAYRGNQLQAVMNGLLDLFNDRNWIIPEQFPGMSDVQNRLVNRIRQQVLIGHELAIDVVDLNVLFDVRIHPWRHHNQMVVVRQITLTIDVGEAVKLFGHWR</sequence>
<gene>
    <name evidence="1" type="ORF">LF01B1_00360</name>
</gene>